<name>A0ABP1R502_9HEXA</name>
<feature type="domain" description="Peptidase M14" evidence="11">
    <location>
        <begin position="42"/>
        <end position="349"/>
    </location>
</feature>
<keyword evidence="6" id="KW-0862">Zinc</keyword>
<evidence type="ECO:0000256" key="3">
    <source>
        <dbReference type="ARBA" id="ARBA00022645"/>
    </source>
</evidence>
<dbReference type="Gene3D" id="2.60.40.1120">
    <property type="entry name" value="Carboxypeptidase-like, regulatory domain"/>
    <property type="match status" value="4"/>
</dbReference>
<keyword evidence="10" id="KW-0732">Signal</keyword>
<dbReference type="InterPro" id="IPR000834">
    <property type="entry name" value="Peptidase_M14"/>
</dbReference>
<dbReference type="Pfam" id="PF00246">
    <property type="entry name" value="Peptidase_M14"/>
    <property type="match status" value="2"/>
</dbReference>
<dbReference type="SUPFAM" id="SSF53187">
    <property type="entry name" value="Zn-dependent exopeptidases"/>
    <property type="match status" value="2"/>
</dbReference>
<dbReference type="InterPro" id="IPR057247">
    <property type="entry name" value="CARBOXYPEPT_ZN_2"/>
</dbReference>
<dbReference type="PROSITE" id="PS00133">
    <property type="entry name" value="CARBOXYPEPT_ZN_2"/>
    <property type="match status" value="2"/>
</dbReference>
<comment type="cofactor">
    <cofactor evidence="1">
        <name>Zn(2+)</name>
        <dbReference type="ChEBI" id="CHEBI:29105"/>
    </cofactor>
</comment>
<comment type="similarity">
    <text evidence="2 8">Belongs to the peptidase M14 family.</text>
</comment>
<evidence type="ECO:0000313" key="13">
    <source>
        <dbReference type="Proteomes" id="UP001642540"/>
    </source>
</evidence>
<keyword evidence="3" id="KW-0121">Carboxypeptidase</keyword>
<feature type="chain" id="PRO_5046218511" description="Peptidase M14 domain-containing protein" evidence="10">
    <location>
        <begin position="22"/>
        <end position="1609"/>
    </location>
</feature>
<dbReference type="InterPro" id="IPR057246">
    <property type="entry name" value="CARBOXYPEPT_ZN_1"/>
</dbReference>
<dbReference type="Gene3D" id="3.40.630.10">
    <property type="entry name" value="Zn peptidases"/>
    <property type="match status" value="2"/>
</dbReference>
<evidence type="ECO:0000256" key="9">
    <source>
        <dbReference type="SAM" id="Phobius"/>
    </source>
</evidence>
<evidence type="ECO:0000256" key="4">
    <source>
        <dbReference type="ARBA" id="ARBA00022723"/>
    </source>
</evidence>
<dbReference type="CDD" id="cd11308">
    <property type="entry name" value="Peptidase_M14NE-CP-C_like"/>
    <property type="match status" value="2"/>
</dbReference>
<feature type="active site" description="Proton donor/acceptor" evidence="8">
    <location>
        <position position="745"/>
    </location>
</feature>
<feature type="signal peptide" evidence="10">
    <location>
        <begin position="1"/>
        <end position="21"/>
    </location>
</feature>
<gene>
    <name evidence="12" type="ORF">ODALV1_LOCUS18857</name>
</gene>
<evidence type="ECO:0000256" key="1">
    <source>
        <dbReference type="ARBA" id="ARBA00001947"/>
    </source>
</evidence>
<dbReference type="PANTHER" id="PTHR11532">
    <property type="entry name" value="PROTEASE M14 CARBOXYPEPTIDASE"/>
    <property type="match status" value="1"/>
</dbReference>
<evidence type="ECO:0000313" key="12">
    <source>
        <dbReference type="EMBL" id="CAL8120111.1"/>
    </source>
</evidence>
<evidence type="ECO:0000256" key="7">
    <source>
        <dbReference type="ARBA" id="ARBA00023180"/>
    </source>
</evidence>
<evidence type="ECO:0000256" key="10">
    <source>
        <dbReference type="SAM" id="SignalP"/>
    </source>
</evidence>
<dbReference type="PRINTS" id="PR00765">
    <property type="entry name" value="CRBOXYPTASEA"/>
</dbReference>
<keyword evidence="5" id="KW-0378">Hydrolase</keyword>
<protein>
    <recommendedName>
        <fullName evidence="11">Peptidase M14 domain-containing protein</fullName>
    </recommendedName>
</protein>
<dbReference type="InterPro" id="IPR008969">
    <property type="entry name" value="CarboxyPept-like_regulatory"/>
</dbReference>
<accession>A0ABP1R502</accession>
<feature type="domain" description="Peptidase M14" evidence="11">
    <location>
        <begin position="472"/>
        <end position="775"/>
    </location>
</feature>
<organism evidence="12 13">
    <name type="scientific">Orchesella dallaii</name>
    <dbReference type="NCBI Taxonomy" id="48710"/>
    <lineage>
        <taxon>Eukaryota</taxon>
        <taxon>Metazoa</taxon>
        <taxon>Ecdysozoa</taxon>
        <taxon>Arthropoda</taxon>
        <taxon>Hexapoda</taxon>
        <taxon>Collembola</taxon>
        <taxon>Entomobryomorpha</taxon>
        <taxon>Entomobryoidea</taxon>
        <taxon>Orchesellidae</taxon>
        <taxon>Orchesellinae</taxon>
        <taxon>Orchesella</taxon>
    </lineage>
</organism>
<dbReference type="InterPro" id="IPR050753">
    <property type="entry name" value="Peptidase_M14_domain"/>
</dbReference>
<keyword evidence="4" id="KW-0479">Metal-binding</keyword>
<feature type="transmembrane region" description="Helical" evidence="9">
    <location>
        <begin position="1514"/>
        <end position="1538"/>
    </location>
</feature>
<evidence type="ECO:0000256" key="2">
    <source>
        <dbReference type="ARBA" id="ARBA00005988"/>
    </source>
</evidence>
<dbReference type="CDD" id="cd03858">
    <property type="entry name" value="M14_CP_N-E_like"/>
    <property type="match status" value="1"/>
</dbReference>
<dbReference type="Pfam" id="PF13620">
    <property type="entry name" value="CarboxypepD_reg"/>
    <property type="match status" value="3"/>
</dbReference>
<feature type="active site" description="Proton donor/acceptor" evidence="8">
    <location>
        <position position="319"/>
    </location>
</feature>
<keyword evidence="9" id="KW-0472">Membrane</keyword>
<sequence length="1609" mass="181355">MIRQLCVALLIPLLLVELGSSVPTGDTSPPDLEQLWKKVSTSYPRYKETTELLNGLQSGFPELVKIYSVGKSVEGREMWVINLRANMGQNRSLLQPPMKIVANMHGDETVGRSLVLMLAVDLIKRFEANDERVVRLLNSTDIHLMPSVNPDGYEAAPENTCAPDAFTTGRQNANQIDLNRNFPDQFEVRKDDDAALVRNRQPETLNMMKYIAENDFVLSANFHGGSVVASYPYDSVPFSVQRSSSYKGYKVNSLSPDNDVYVHLAKIYASNHKTMPFRENQCGDNFTDGITNGAYWYNVRGGMQDFNYVHSNCFEITMELSCCKFPDARTLLTEWGNNEESMYKYIEATHMGIRGIVKDTNGDPVEGAEIIVEGIDHPIQTTKRGEYWRLLVPGNYRVGVKAIRHEPSPMVDITVGEMSIDKPTILDFTLKPADLQAGASTKKAVSTIIAGLTPSSPSLSSSLSTDFKPEFKHHDYDELEAFLARMNKDHPEITRLYSAGKSVESRQLYVLEISDNPGRHEPGEPEFKYVGNMHGNEVVGREMLIYLIQYLLESYGKNPEVTHLIDNTRIHIMPSMNPDGYERSVEGDEDVGRENAHHVDLNRNFPDQFDQLLSELDEEDSRKTSRENLDPEPETLAVMRWMKQYPFVLSANLHGGSLVANYPFDDNPEMKVKFSPSPDDAVFHQLALTYSKAHKTMAGGYPCPKIYPDEKFKDGITNGAQWYVIHGGMQDWNYLKTNCFEITLELGCVKYPSASTLPQYWDDNRDALIKFMQQIHTGIKGFVMDENSNLLGGAKILVEGIKHPITVADDGDFWRLLAPGEYNVTALYNGYENQTIRVRVTRDTAESINFTLKAMEAKVWSTKQDFGILENIDSQSFTEISEKNLQGFAIDNYDIVDYRPTDVVQHLMMTDQVGSPDDLKIHIGLLGSVVGMGGSELLVKIARHLTYGYRKNDQKIVSILKNSVIHFVLSSDAQAESESCIVDLETRRESVSDTLDYMSRALHDVHLDLSLSLTSGGHYIEFPIEEKCAYDSIREIFRHFTKQEKCPASNNSTVKPIISNALLARNIISLGMFCCDNPEPAEVSNSYIRHLHHFIDILALSSQGVFGSIVDEHGNPLREAKVTVFLPSGTSEIIRVSKNSGRFRYMLSEGTHRIIASMVGYEKYKGTIHISPGNMTKLKIVLNSGSGVGHVVELTPASTSVSATSKNPKDYDLFYFPRKKLLDIRDNHSPHFDLYNFDDDGEALGMRVGHDFWRKYAVVFDGLAVSPNNLLPWISNAVTGMNRKQDTLAQLNMLMKDGNTTRGGLNLETVIKWIEFSRYPIVFDFICSNSEPLPQWTSYSKNLTAKDAPVFQYIKSYVEGRVLAANDENSNQNCNGRENAGFAPYYNTIYEKTHSYIFPITMCCCDQEKKEAAVIKMLDFLRTMPSEGVHGFVTSALHEPIPNAKIDFGDNETYAIADSLGHFEKPMLPGEYLLTVEAEGYFSGSKLTNVSSSTYTNLLIPLLRDESVWGLSRMLFVTLSAFFFLGALVICSMCFVMCRKRRTRITNYGFFQQNSSYMFEDEDEKLFEIPKANIIEKKFRIDTDEDSDADESVDGDELLSAGMRQWTRT</sequence>
<dbReference type="Proteomes" id="UP001642540">
    <property type="component" value="Unassembled WGS sequence"/>
</dbReference>
<dbReference type="PROSITE" id="PS52035">
    <property type="entry name" value="PEPTIDASE_M14"/>
    <property type="match status" value="2"/>
</dbReference>
<keyword evidence="3" id="KW-0645">Protease</keyword>
<keyword evidence="9" id="KW-1133">Transmembrane helix</keyword>
<dbReference type="PANTHER" id="PTHR11532:SF73">
    <property type="entry name" value="CARBOXYPEPTIDASE D"/>
    <property type="match status" value="1"/>
</dbReference>
<evidence type="ECO:0000256" key="6">
    <source>
        <dbReference type="ARBA" id="ARBA00022833"/>
    </source>
</evidence>
<dbReference type="PROSITE" id="PS00132">
    <property type="entry name" value="CARBOXYPEPT_ZN_1"/>
    <property type="match status" value="2"/>
</dbReference>
<dbReference type="SUPFAM" id="SSF49464">
    <property type="entry name" value="Carboxypeptidase regulatory domain-like"/>
    <property type="match status" value="4"/>
</dbReference>
<dbReference type="EMBL" id="CAXLJM020000062">
    <property type="protein sequence ID" value="CAL8120111.1"/>
    <property type="molecule type" value="Genomic_DNA"/>
</dbReference>
<dbReference type="CDD" id="cd03868">
    <property type="entry name" value="M14_CPD_I"/>
    <property type="match status" value="1"/>
</dbReference>
<dbReference type="SMART" id="SM00631">
    <property type="entry name" value="Zn_pept"/>
    <property type="match status" value="2"/>
</dbReference>
<keyword evidence="9" id="KW-0812">Transmembrane</keyword>
<evidence type="ECO:0000256" key="5">
    <source>
        <dbReference type="ARBA" id="ARBA00022801"/>
    </source>
</evidence>
<comment type="caution">
    <text evidence="12">The sequence shown here is derived from an EMBL/GenBank/DDBJ whole genome shotgun (WGS) entry which is preliminary data.</text>
</comment>
<evidence type="ECO:0000256" key="8">
    <source>
        <dbReference type="PROSITE-ProRule" id="PRU01379"/>
    </source>
</evidence>
<keyword evidence="13" id="KW-1185">Reference proteome</keyword>
<keyword evidence="7" id="KW-0325">Glycoprotein</keyword>
<reference evidence="12 13" key="1">
    <citation type="submission" date="2024-08" db="EMBL/GenBank/DDBJ databases">
        <authorList>
            <person name="Cucini C."/>
            <person name="Frati F."/>
        </authorList>
    </citation>
    <scope>NUCLEOTIDE SEQUENCE [LARGE SCALE GENOMIC DNA]</scope>
</reference>
<proteinExistence type="inferred from homology"/>
<evidence type="ECO:0000259" key="11">
    <source>
        <dbReference type="PROSITE" id="PS52035"/>
    </source>
</evidence>